<dbReference type="AlphaFoldDB" id="A0A4P9ZRT2"/>
<evidence type="ECO:0000313" key="2">
    <source>
        <dbReference type="Proteomes" id="UP000268162"/>
    </source>
</evidence>
<dbReference type="Proteomes" id="UP000268162">
    <property type="component" value="Unassembled WGS sequence"/>
</dbReference>
<proteinExistence type="predicted"/>
<feature type="non-terminal residue" evidence="1">
    <location>
        <position position="1"/>
    </location>
</feature>
<evidence type="ECO:0000313" key="1">
    <source>
        <dbReference type="EMBL" id="RKP35471.1"/>
    </source>
</evidence>
<keyword evidence="2" id="KW-1185">Reference proteome</keyword>
<reference evidence="2" key="1">
    <citation type="journal article" date="2018" name="Nat. Microbiol.">
        <title>Leveraging single-cell genomics to expand the fungal tree of life.</title>
        <authorList>
            <person name="Ahrendt S.R."/>
            <person name="Quandt C.A."/>
            <person name="Ciobanu D."/>
            <person name="Clum A."/>
            <person name="Salamov A."/>
            <person name="Andreopoulos B."/>
            <person name="Cheng J.F."/>
            <person name="Woyke T."/>
            <person name="Pelin A."/>
            <person name="Henrissat B."/>
            <person name="Reynolds N.K."/>
            <person name="Benny G.L."/>
            <person name="Smith M.E."/>
            <person name="James T.Y."/>
            <person name="Grigoriev I.V."/>
        </authorList>
    </citation>
    <scope>NUCLEOTIDE SEQUENCE [LARGE SCALE GENOMIC DNA]</scope>
    <source>
        <strain evidence="2">RSA 468</strain>
    </source>
</reference>
<accession>A0A4P9ZRT2</accession>
<sequence>DPITYLPTTHLEHHCLIQWHMGWLPGCYEDCPCGTGYTSQNTPSSPTHYLIHYHPP</sequence>
<gene>
    <name evidence="1" type="ORF">BJ085DRAFT_20168</name>
</gene>
<protein>
    <submittedName>
        <fullName evidence="1">Uncharacterized protein</fullName>
    </submittedName>
</protein>
<dbReference type="EMBL" id="ML002861">
    <property type="protein sequence ID" value="RKP35471.1"/>
    <property type="molecule type" value="Genomic_DNA"/>
</dbReference>
<name>A0A4P9ZRT2_9FUNG</name>
<organism evidence="1 2">
    <name type="scientific">Dimargaris cristalligena</name>
    <dbReference type="NCBI Taxonomy" id="215637"/>
    <lineage>
        <taxon>Eukaryota</taxon>
        <taxon>Fungi</taxon>
        <taxon>Fungi incertae sedis</taxon>
        <taxon>Zoopagomycota</taxon>
        <taxon>Kickxellomycotina</taxon>
        <taxon>Dimargaritomycetes</taxon>
        <taxon>Dimargaritales</taxon>
        <taxon>Dimargaritaceae</taxon>
        <taxon>Dimargaris</taxon>
    </lineage>
</organism>